<dbReference type="EMBL" id="JAPFFF010000015">
    <property type="protein sequence ID" value="KAK8867013.1"/>
    <property type="molecule type" value="Genomic_DNA"/>
</dbReference>
<dbReference type="InterPro" id="IPR011050">
    <property type="entry name" value="Pectin_lyase_fold/virulence"/>
</dbReference>
<feature type="transmembrane region" description="Helical" evidence="1">
    <location>
        <begin position="279"/>
        <end position="303"/>
    </location>
</feature>
<proteinExistence type="predicted"/>
<keyword evidence="1" id="KW-1133">Transmembrane helix</keyword>
<organism evidence="2 3">
    <name type="scientific">Tritrichomonas musculus</name>
    <dbReference type="NCBI Taxonomy" id="1915356"/>
    <lineage>
        <taxon>Eukaryota</taxon>
        <taxon>Metamonada</taxon>
        <taxon>Parabasalia</taxon>
        <taxon>Tritrichomonadida</taxon>
        <taxon>Tritrichomonadidae</taxon>
        <taxon>Tritrichomonas</taxon>
    </lineage>
</organism>
<dbReference type="Proteomes" id="UP001470230">
    <property type="component" value="Unassembled WGS sequence"/>
</dbReference>
<evidence type="ECO:0000313" key="3">
    <source>
        <dbReference type="Proteomes" id="UP001470230"/>
    </source>
</evidence>
<dbReference type="SUPFAM" id="SSF51126">
    <property type="entry name" value="Pectin lyase-like"/>
    <property type="match status" value="1"/>
</dbReference>
<evidence type="ECO:0000256" key="1">
    <source>
        <dbReference type="SAM" id="Phobius"/>
    </source>
</evidence>
<keyword evidence="3" id="KW-1185">Reference proteome</keyword>
<gene>
    <name evidence="2" type="ORF">M9Y10_009982</name>
</gene>
<evidence type="ECO:0000313" key="2">
    <source>
        <dbReference type="EMBL" id="KAK8867013.1"/>
    </source>
</evidence>
<comment type="caution">
    <text evidence="2">The sequence shown here is derived from an EMBL/GenBank/DDBJ whole genome shotgun (WGS) entry which is preliminary data.</text>
</comment>
<reference evidence="2 3" key="1">
    <citation type="submission" date="2024-04" db="EMBL/GenBank/DDBJ databases">
        <title>Tritrichomonas musculus Genome.</title>
        <authorList>
            <person name="Alves-Ferreira E."/>
            <person name="Grigg M."/>
            <person name="Lorenzi H."/>
            <person name="Galac M."/>
        </authorList>
    </citation>
    <scope>NUCLEOTIDE SEQUENCE [LARGE SCALE GENOMIC DNA]</scope>
    <source>
        <strain evidence="2 3">EAF2021</strain>
    </source>
</reference>
<name>A0ABR2IPY6_9EUKA</name>
<keyword evidence="1" id="KW-0812">Transmembrane</keyword>
<accession>A0ABR2IPY6</accession>
<keyword evidence="1" id="KW-0472">Membrane</keyword>
<protein>
    <submittedName>
        <fullName evidence="2">Uncharacterized protein</fullName>
    </submittedName>
</protein>
<sequence>MTSMSPLVATTRPVKFNLLSSHISHAISPIIYTFPLRHTIRFDHLIFVNTLTSAVACKELGPLTESNLYSGCVTASDTTYTSQEALNYDMTGANFSVNNCLFANCSGVPYLFEMSNSLLDFQNSTVQDCALSLIKIETAVTTSKIYNTTFRRVSGVIDVDEGEMKFDSCNFEDIKSSSTPAFNFNSCSKIVFQNCFFNYNFNGGFIVEDTTDFRFDRVNYNCTQEIKLGDKSYAMVVNSCFNGSSIPFSGGNIIDENNDKHVHCPHQIPSQSLTSEKKAYAITTVVVFSVGFAALFITLIILVTCKVKEEKVQYGKLHADELPDDSRDPREISD</sequence>